<evidence type="ECO:0008006" key="3">
    <source>
        <dbReference type="Google" id="ProtNLM"/>
    </source>
</evidence>
<sequence length="235" mass="27571">MARQRYLEGRHYKVVTCWEYQFKQEAREDEELPDFLKEFVPMEPLHPRDAFFGGRTNANANRWCSPEIEAATAHGYTVRKIHEVYHWADSKDELFRPYIDLFYKIKTEASGYPDDCETLQRLFVEHEGIQFDRDNIKLNPGLRALAKLCLNSFWGRFSMPENRGNTEFLTDPGKFWQRVLSGESKVSSWDLINDDTVQVKYKAAEGFEDQNGTVNVVIAAFSTCYTRLHLLRYMD</sequence>
<keyword evidence="2" id="KW-1185">Reference proteome</keyword>
<dbReference type="InterPro" id="IPR043502">
    <property type="entry name" value="DNA/RNA_pol_sf"/>
</dbReference>
<comment type="caution">
    <text evidence="1">The sequence shown here is derived from an EMBL/GenBank/DDBJ whole genome shotgun (WGS) entry which is preliminary data.</text>
</comment>
<dbReference type="OrthoDB" id="10063027at2759"/>
<evidence type="ECO:0000313" key="1">
    <source>
        <dbReference type="EMBL" id="GAV06102.1"/>
    </source>
</evidence>
<evidence type="ECO:0000313" key="2">
    <source>
        <dbReference type="Proteomes" id="UP000186922"/>
    </source>
</evidence>
<gene>
    <name evidence="1" type="primary">RvY_16134-1</name>
    <name evidence="1" type="synonym">RvY_16134.1</name>
    <name evidence="1" type="ORF">RvY_16134</name>
</gene>
<dbReference type="AlphaFoldDB" id="A0A1D1VXD9"/>
<proteinExistence type="predicted"/>
<name>A0A1D1VXD9_RAMVA</name>
<accession>A0A1D1VXD9</accession>
<dbReference type="SUPFAM" id="SSF56672">
    <property type="entry name" value="DNA/RNA polymerases"/>
    <property type="match status" value="1"/>
</dbReference>
<organism evidence="1 2">
    <name type="scientific">Ramazzottius varieornatus</name>
    <name type="common">Water bear</name>
    <name type="synonym">Tardigrade</name>
    <dbReference type="NCBI Taxonomy" id="947166"/>
    <lineage>
        <taxon>Eukaryota</taxon>
        <taxon>Metazoa</taxon>
        <taxon>Ecdysozoa</taxon>
        <taxon>Tardigrada</taxon>
        <taxon>Eutardigrada</taxon>
        <taxon>Parachela</taxon>
        <taxon>Hypsibioidea</taxon>
        <taxon>Ramazzottiidae</taxon>
        <taxon>Ramazzottius</taxon>
    </lineage>
</organism>
<dbReference type="PANTHER" id="PTHR33568">
    <property type="entry name" value="DNA POLYMERASE"/>
    <property type="match status" value="1"/>
</dbReference>
<dbReference type="Proteomes" id="UP000186922">
    <property type="component" value="Unassembled WGS sequence"/>
</dbReference>
<dbReference type="PANTHER" id="PTHR33568:SF3">
    <property type="entry name" value="DNA-DIRECTED DNA POLYMERASE"/>
    <property type="match status" value="1"/>
</dbReference>
<reference evidence="1 2" key="1">
    <citation type="journal article" date="2016" name="Nat. Commun.">
        <title>Extremotolerant tardigrade genome and improved radiotolerance of human cultured cells by tardigrade-unique protein.</title>
        <authorList>
            <person name="Hashimoto T."/>
            <person name="Horikawa D.D."/>
            <person name="Saito Y."/>
            <person name="Kuwahara H."/>
            <person name="Kozuka-Hata H."/>
            <person name="Shin-I T."/>
            <person name="Minakuchi Y."/>
            <person name="Ohishi K."/>
            <person name="Motoyama A."/>
            <person name="Aizu T."/>
            <person name="Enomoto A."/>
            <person name="Kondo K."/>
            <person name="Tanaka S."/>
            <person name="Hara Y."/>
            <person name="Koshikawa S."/>
            <person name="Sagara H."/>
            <person name="Miura T."/>
            <person name="Yokobori S."/>
            <person name="Miyagawa K."/>
            <person name="Suzuki Y."/>
            <person name="Kubo T."/>
            <person name="Oyama M."/>
            <person name="Kohara Y."/>
            <person name="Fujiyama A."/>
            <person name="Arakawa K."/>
            <person name="Katayama T."/>
            <person name="Toyoda A."/>
            <person name="Kunieda T."/>
        </authorList>
    </citation>
    <scope>NUCLEOTIDE SEQUENCE [LARGE SCALE GENOMIC DNA]</scope>
    <source>
        <strain evidence="1 2">YOKOZUNA-1</strain>
    </source>
</reference>
<protein>
    <recommendedName>
        <fullName evidence="3">DNA-directed DNA polymerase</fullName>
    </recommendedName>
</protein>
<dbReference type="Gene3D" id="1.10.287.690">
    <property type="entry name" value="Helix hairpin bin"/>
    <property type="match status" value="1"/>
</dbReference>
<dbReference type="EMBL" id="BDGG01000013">
    <property type="protein sequence ID" value="GAV06102.1"/>
    <property type="molecule type" value="Genomic_DNA"/>
</dbReference>